<dbReference type="AlphaFoldDB" id="A0A3N4JBF1"/>
<organism evidence="2 3">
    <name type="scientific">Choiromyces venosus 120613-1</name>
    <dbReference type="NCBI Taxonomy" id="1336337"/>
    <lineage>
        <taxon>Eukaryota</taxon>
        <taxon>Fungi</taxon>
        <taxon>Dikarya</taxon>
        <taxon>Ascomycota</taxon>
        <taxon>Pezizomycotina</taxon>
        <taxon>Pezizomycetes</taxon>
        <taxon>Pezizales</taxon>
        <taxon>Tuberaceae</taxon>
        <taxon>Choiromyces</taxon>
    </lineage>
</organism>
<dbReference type="GO" id="GO:0005737">
    <property type="term" value="C:cytoplasm"/>
    <property type="evidence" value="ECO:0007669"/>
    <property type="project" value="TreeGrafter"/>
</dbReference>
<feature type="domain" description="NAD-dependent epimerase/dehydratase" evidence="1">
    <location>
        <begin position="7"/>
        <end position="230"/>
    </location>
</feature>
<dbReference type="InterPro" id="IPR036291">
    <property type="entry name" value="NAD(P)-bd_dom_sf"/>
</dbReference>
<sequence length="338" mass="35874">MAPKIFATGATGYIGGTALHLLTTTYPDYEITVLVRDEAKAAAVSKKYPHFRTLIGDLDSVALIESASATADIILHFANADHVPAAKAIISGASKRSAGTAYIIHTSGTGLLSDAADPSTLGKLHGKVYDDIEDVAEITSFPDEGHLHRDVDRVVIAGNGEHVKTAIVCPPVIYGHGSGVGNTRSIQVPALVSETLKRKEAFKVSDGANIWGCVHVQDLARFYMVLVEEALKSGGGRAVWGPEGYYFVESGEIIWGELSKSLAAKLKAQGLLETENVASISTADAASLHPYGPLLWGSTSRSRASRARKSLGWKPVESSVEENLDADIQREAEALGLL</sequence>
<keyword evidence="3" id="KW-1185">Reference proteome</keyword>
<accession>A0A3N4JBF1</accession>
<gene>
    <name evidence="2" type="ORF">L873DRAFT_1792178</name>
</gene>
<name>A0A3N4JBF1_9PEZI</name>
<dbReference type="Proteomes" id="UP000276215">
    <property type="component" value="Unassembled WGS sequence"/>
</dbReference>
<dbReference type="PANTHER" id="PTHR48079">
    <property type="entry name" value="PROTEIN YEEZ"/>
    <property type="match status" value="1"/>
</dbReference>
<protein>
    <submittedName>
        <fullName evidence="2">NAD(P)-binding protein</fullName>
    </submittedName>
</protein>
<dbReference type="OrthoDB" id="2130169at2759"/>
<evidence type="ECO:0000313" key="2">
    <source>
        <dbReference type="EMBL" id="RPA95566.1"/>
    </source>
</evidence>
<dbReference type="Gene3D" id="3.40.50.720">
    <property type="entry name" value="NAD(P)-binding Rossmann-like Domain"/>
    <property type="match status" value="1"/>
</dbReference>
<dbReference type="PANTHER" id="PTHR48079:SF6">
    <property type="entry name" value="NAD(P)-BINDING DOMAIN-CONTAINING PROTEIN-RELATED"/>
    <property type="match status" value="1"/>
</dbReference>
<evidence type="ECO:0000259" key="1">
    <source>
        <dbReference type="Pfam" id="PF01370"/>
    </source>
</evidence>
<dbReference type="EMBL" id="ML120424">
    <property type="protein sequence ID" value="RPA95566.1"/>
    <property type="molecule type" value="Genomic_DNA"/>
</dbReference>
<dbReference type="STRING" id="1336337.A0A3N4JBF1"/>
<reference evidence="2 3" key="1">
    <citation type="journal article" date="2018" name="Nat. Ecol. Evol.">
        <title>Pezizomycetes genomes reveal the molecular basis of ectomycorrhizal truffle lifestyle.</title>
        <authorList>
            <person name="Murat C."/>
            <person name="Payen T."/>
            <person name="Noel B."/>
            <person name="Kuo A."/>
            <person name="Morin E."/>
            <person name="Chen J."/>
            <person name="Kohler A."/>
            <person name="Krizsan K."/>
            <person name="Balestrini R."/>
            <person name="Da Silva C."/>
            <person name="Montanini B."/>
            <person name="Hainaut M."/>
            <person name="Levati E."/>
            <person name="Barry K.W."/>
            <person name="Belfiori B."/>
            <person name="Cichocki N."/>
            <person name="Clum A."/>
            <person name="Dockter R.B."/>
            <person name="Fauchery L."/>
            <person name="Guy J."/>
            <person name="Iotti M."/>
            <person name="Le Tacon F."/>
            <person name="Lindquist E.A."/>
            <person name="Lipzen A."/>
            <person name="Malagnac F."/>
            <person name="Mello A."/>
            <person name="Molinier V."/>
            <person name="Miyauchi S."/>
            <person name="Poulain J."/>
            <person name="Riccioni C."/>
            <person name="Rubini A."/>
            <person name="Sitrit Y."/>
            <person name="Splivallo R."/>
            <person name="Traeger S."/>
            <person name="Wang M."/>
            <person name="Zifcakova L."/>
            <person name="Wipf D."/>
            <person name="Zambonelli A."/>
            <person name="Paolocci F."/>
            <person name="Nowrousian M."/>
            <person name="Ottonello S."/>
            <person name="Baldrian P."/>
            <person name="Spatafora J.W."/>
            <person name="Henrissat B."/>
            <person name="Nagy L.G."/>
            <person name="Aury J.M."/>
            <person name="Wincker P."/>
            <person name="Grigoriev I.V."/>
            <person name="Bonfante P."/>
            <person name="Martin F.M."/>
        </authorList>
    </citation>
    <scope>NUCLEOTIDE SEQUENCE [LARGE SCALE GENOMIC DNA]</scope>
    <source>
        <strain evidence="2 3">120613-1</strain>
    </source>
</reference>
<dbReference type="GO" id="GO:0004029">
    <property type="term" value="F:aldehyde dehydrogenase (NAD+) activity"/>
    <property type="evidence" value="ECO:0007669"/>
    <property type="project" value="TreeGrafter"/>
</dbReference>
<dbReference type="Pfam" id="PF01370">
    <property type="entry name" value="Epimerase"/>
    <property type="match status" value="1"/>
</dbReference>
<evidence type="ECO:0000313" key="3">
    <source>
        <dbReference type="Proteomes" id="UP000276215"/>
    </source>
</evidence>
<proteinExistence type="predicted"/>
<dbReference type="InterPro" id="IPR001509">
    <property type="entry name" value="Epimerase_deHydtase"/>
</dbReference>
<dbReference type="InterPro" id="IPR051783">
    <property type="entry name" value="NAD(P)-dependent_oxidoreduct"/>
</dbReference>
<dbReference type="SUPFAM" id="SSF51735">
    <property type="entry name" value="NAD(P)-binding Rossmann-fold domains"/>
    <property type="match status" value="1"/>
</dbReference>